<name>A0ABW3DY43_9ACTN</name>
<comment type="caution">
    <text evidence="2">The sequence shown here is derived from an EMBL/GenBank/DDBJ whole genome shotgun (WGS) entry which is preliminary data.</text>
</comment>
<dbReference type="EMBL" id="JBHTHX010001462">
    <property type="protein sequence ID" value="MFD0888724.1"/>
    <property type="molecule type" value="Genomic_DNA"/>
</dbReference>
<keyword evidence="3" id="KW-1185">Reference proteome</keyword>
<feature type="compositionally biased region" description="Gly residues" evidence="1">
    <location>
        <begin position="1"/>
        <end position="13"/>
    </location>
</feature>
<evidence type="ECO:0000313" key="3">
    <source>
        <dbReference type="Proteomes" id="UP001597024"/>
    </source>
</evidence>
<gene>
    <name evidence="2" type="ORF">ACFQ08_29660</name>
</gene>
<accession>A0ABW3DY43</accession>
<proteinExistence type="predicted"/>
<feature type="non-terminal residue" evidence="2">
    <location>
        <position position="1"/>
    </location>
</feature>
<organism evidence="2 3">
    <name type="scientific">Streptosporangium algeriense</name>
    <dbReference type="NCBI Taxonomy" id="1682748"/>
    <lineage>
        <taxon>Bacteria</taxon>
        <taxon>Bacillati</taxon>
        <taxon>Actinomycetota</taxon>
        <taxon>Actinomycetes</taxon>
        <taxon>Streptosporangiales</taxon>
        <taxon>Streptosporangiaceae</taxon>
        <taxon>Streptosporangium</taxon>
    </lineage>
</organism>
<evidence type="ECO:0000256" key="1">
    <source>
        <dbReference type="SAM" id="MobiDB-lite"/>
    </source>
</evidence>
<protein>
    <submittedName>
        <fullName evidence="2">WXG100 family type VII secretion target</fullName>
    </submittedName>
</protein>
<feature type="compositionally biased region" description="Acidic residues" evidence="1">
    <location>
        <begin position="39"/>
        <end position="51"/>
    </location>
</feature>
<evidence type="ECO:0000313" key="2">
    <source>
        <dbReference type="EMBL" id="MFD0888724.1"/>
    </source>
</evidence>
<feature type="region of interest" description="Disordered" evidence="1">
    <location>
        <begin position="1"/>
        <end position="59"/>
    </location>
</feature>
<sequence>LSGAGAGTGGMGGMPMMPMTGGGAGGEQDKEREKSTWMSEDEGVWGGDEDIAPPVIGQE</sequence>
<dbReference type="Proteomes" id="UP001597024">
    <property type="component" value="Unassembled WGS sequence"/>
</dbReference>
<reference evidence="3" key="1">
    <citation type="journal article" date="2019" name="Int. J. Syst. Evol. Microbiol.">
        <title>The Global Catalogue of Microorganisms (GCM) 10K type strain sequencing project: providing services to taxonomists for standard genome sequencing and annotation.</title>
        <authorList>
            <consortium name="The Broad Institute Genomics Platform"/>
            <consortium name="The Broad Institute Genome Sequencing Center for Infectious Disease"/>
            <person name="Wu L."/>
            <person name="Ma J."/>
        </authorList>
    </citation>
    <scope>NUCLEOTIDE SEQUENCE [LARGE SCALE GENOMIC DNA]</scope>
    <source>
        <strain evidence="3">CCUG 62974</strain>
    </source>
</reference>